<dbReference type="EMBL" id="UINC01038951">
    <property type="protein sequence ID" value="SVB36719.1"/>
    <property type="molecule type" value="Genomic_DNA"/>
</dbReference>
<evidence type="ECO:0000256" key="2">
    <source>
        <dbReference type="ARBA" id="ARBA00023004"/>
    </source>
</evidence>
<proteinExistence type="predicted"/>
<evidence type="ECO:0000313" key="4">
    <source>
        <dbReference type="EMBL" id="SVB36719.1"/>
    </source>
</evidence>
<sequence length="43" mass="4913">MAFEFSEDNKPTLENLIKCYPIKEAAMLPALHLAQEQNGYITE</sequence>
<keyword evidence="3" id="KW-0411">Iron-sulfur</keyword>
<name>A0A382DEZ1_9ZZZZ</name>
<dbReference type="AlphaFoldDB" id="A0A382DEZ1"/>
<gene>
    <name evidence="4" type="ORF">METZ01_LOCUS189573</name>
</gene>
<evidence type="ECO:0000256" key="1">
    <source>
        <dbReference type="ARBA" id="ARBA00022723"/>
    </source>
</evidence>
<reference evidence="4" key="1">
    <citation type="submission" date="2018-05" db="EMBL/GenBank/DDBJ databases">
        <authorList>
            <person name="Lanie J.A."/>
            <person name="Ng W.-L."/>
            <person name="Kazmierczak K.M."/>
            <person name="Andrzejewski T.M."/>
            <person name="Davidsen T.M."/>
            <person name="Wayne K.J."/>
            <person name="Tettelin H."/>
            <person name="Glass J.I."/>
            <person name="Rusch D."/>
            <person name="Podicherti R."/>
            <person name="Tsui H.-C.T."/>
            <person name="Winkler M.E."/>
        </authorList>
    </citation>
    <scope>NUCLEOTIDE SEQUENCE</scope>
</reference>
<dbReference type="InterPro" id="IPR041921">
    <property type="entry name" value="NuoE_N"/>
</dbReference>
<keyword evidence="1" id="KW-0479">Metal-binding</keyword>
<keyword evidence="2" id="KW-0408">Iron</keyword>
<dbReference type="GO" id="GO:0046872">
    <property type="term" value="F:metal ion binding"/>
    <property type="evidence" value="ECO:0007669"/>
    <property type="project" value="UniProtKB-KW"/>
</dbReference>
<feature type="non-terminal residue" evidence="4">
    <location>
        <position position="43"/>
    </location>
</feature>
<accession>A0A382DEZ1</accession>
<dbReference type="Gene3D" id="1.10.10.1590">
    <property type="entry name" value="NADH-quinone oxidoreductase subunit E"/>
    <property type="match status" value="1"/>
</dbReference>
<organism evidence="4">
    <name type="scientific">marine metagenome</name>
    <dbReference type="NCBI Taxonomy" id="408172"/>
    <lineage>
        <taxon>unclassified sequences</taxon>
        <taxon>metagenomes</taxon>
        <taxon>ecological metagenomes</taxon>
    </lineage>
</organism>
<protein>
    <submittedName>
        <fullName evidence="4">Uncharacterized protein</fullName>
    </submittedName>
</protein>
<evidence type="ECO:0000256" key="3">
    <source>
        <dbReference type="ARBA" id="ARBA00023014"/>
    </source>
</evidence>
<dbReference type="GO" id="GO:0051536">
    <property type="term" value="F:iron-sulfur cluster binding"/>
    <property type="evidence" value="ECO:0007669"/>
    <property type="project" value="UniProtKB-KW"/>
</dbReference>